<gene>
    <name evidence="1" type="ORF">NEF87_002284</name>
</gene>
<organism evidence="1 2">
    <name type="scientific">Candidatus Lokiarchaeum ossiferum</name>
    <dbReference type="NCBI Taxonomy" id="2951803"/>
    <lineage>
        <taxon>Archaea</taxon>
        <taxon>Promethearchaeati</taxon>
        <taxon>Promethearchaeota</taxon>
        <taxon>Promethearchaeia</taxon>
        <taxon>Promethearchaeales</taxon>
        <taxon>Promethearchaeaceae</taxon>
        <taxon>Candidatus Lokiarchaeum</taxon>
    </lineage>
</organism>
<evidence type="ECO:0000313" key="2">
    <source>
        <dbReference type="Proteomes" id="UP001208689"/>
    </source>
</evidence>
<protein>
    <submittedName>
        <fullName evidence="1">Uncharacterized protein</fullName>
    </submittedName>
</protein>
<dbReference type="EMBL" id="CP104013">
    <property type="protein sequence ID" value="UYP45999.1"/>
    <property type="molecule type" value="Genomic_DNA"/>
</dbReference>
<sequence length="52" mass="6715">MKECATKRPKYIKIYTFENLHFHNIYISERYMKYYSEIIFFSHKKIKFHVYW</sequence>
<evidence type="ECO:0000313" key="1">
    <source>
        <dbReference type="EMBL" id="UYP45999.1"/>
    </source>
</evidence>
<accession>A0ABY6HR65</accession>
<name>A0ABY6HR65_9ARCH</name>
<reference evidence="1" key="1">
    <citation type="submission" date="2022-09" db="EMBL/GenBank/DDBJ databases">
        <title>Actin cytoskeleton and complex cell architecture in an #Asgard archaeon.</title>
        <authorList>
            <person name="Ponce Toledo R.I."/>
            <person name="Schleper C."/>
            <person name="Rodrigues Oliveira T."/>
            <person name="Wollweber F."/>
            <person name="Xu J."/>
            <person name="Rittmann S."/>
            <person name="Klingl A."/>
            <person name="Pilhofer M."/>
        </authorList>
    </citation>
    <scope>NUCLEOTIDE SEQUENCE</scope>
    <source>
        <strain evidence="1">B-35</strain>
    </source>
</reference>
<dbReference type="Proteomes" id="UP001208689">
    <property type="component" value="Chromosome"/>
</dbReference>
<proteinExistence type="predicted"/>
<keyword evidence="2" id="KW-1185">Reference proteome</keyword>